<dbReference type="InterPro" id="IPR001851">
    <property type="entry name" value="ABC_transp_permease"/>
</dbReference>
<evidence type="ECO:0000313" key="7">
    <source>
        <dbReference type="EMBL" id="BEQ13601.1"/>
    </source>
</evidence>
<dbReference type="EMBL" id="AP028679">
    <property type="protein sequence ID" value="BEQ13601.1"/>
    <property type="molecule type" value="Genomic_DNA"/>
</dbReference>
<dbReference type="GO" id="GO:0005886">
    <property type="term" value="C:plasma membrane"/>
    <property type="evidence" value="ECO:0007669"/>
    <property type="project" value="UniProtKB-SubCell"/>
</dbReference>
<dbReference type="Pfam" id="PF02653">
    <property type="entry name" value="BPD_transp_2"/>
    <property type="match status" value="1"/>
</dbReference>
<feature type="transmembrane region" description="Helical" evidence="6">
    <location>
        <begin position="113"/>
        <end position="131"/>
    </location>
</feature>
<evidence type="ECO:0000256" key="1">
    <source>
        <dbReference type="ARBA" id="ARBA00004651"/>
    </source>
</evidence>
<dbReference type="KEGG" id="dmp:FAK_06670"/>
<dbReference type="CDD" id="cd06581">
    <property type="entry name" value="TM_PBP1_LivM_like"/>
    <property type="match status" value="1"/>
</dbReference>
<evidence type="ECO:0000256" key="5">
    <source>
        <dbReference type="ARBA" id="ARBA00023136"/>
    </source>
</evidence>
<dbReference type="GO" id="GO:0015658">
    <property type="term" value="F:branched-chain amino acid transmembrane transporter activity"/>
    <property type="evidence" value="ECO:0007669"/>
    <property type="project" value="InterPro"/>
</dbReference>
<feature type="transmembrane region" description="Helical" evidence="6">
    <location>
        <begin position="85"/>
        <end position="106"/>
    </location>
</feature>
<dbReference type="RefSeq" id="WP_338605355.1">
    <property type="nucleotide sequence ID" value="NZ_AP028679.1"/>
</dbReference>
<feature type="transmembrane region" description="Helical" evidence="6">
    <location>
        <begin position="164"/>
        <end position="181"/>
    </location>
</feature>
<sequence length="319" mass="34754">MMLGAKRIYLLAVLLLLVLLPLGSPALFSDYYLDLFTKVLIFGIMLLGFDILAGYTGLVSLGHALFFGLGGYAAAFTINNLTTNLAPVLLVALAAALIVGLFVGFFSTQTKDIFFVFLTLAFAQFFYLAAFNMTTVTGGDNGISIAKATVGIPGLWIAEVTRPYGFYYLVLLFFVATYFICRRVITSPFGKVLVAIRENDERVSYLGYNIRKMKIKSYIISACLATVAGVLFGAYQDFVSPGMLHWSLSGDLILMSVLGGMGTLVGPVLGGAIIILLGDELSSLTENWMIFIGFFFVLTIIFAPSGVMGIASKIRWWRK</sequence>
<keyword evidence="2" id="KW-1003">Cell membrane</keyword>
<keyword evidence="3 6" id="KW-0812">Transmembrane</keyword>
<organism evidence="7 8">
    <name type="scientific">Desulfoferula mesophila</name>
    <dbReference type="NCBI Taxonomy" id="3058419"/>
    <lineage>
        <taxon>Bacteria</taxon>
        <taxon>Pseudomonadati</taxon>
        <taxon>Thermodesulfobacteriota</taxon>
        <taxon>Desulfarculia</taxon>
        <taxon>Desulfarculales</taxon>
        <taxon>Desulfarculaceae</taxon>
        <taxon>Desulfoferula</taxon>
    </lineage>
</organism>
<dbReference type="AlphaFoldDB" id="A0AAU9EHZ4"/>
<dbReference type="PANTHER" id="PTHR30482">
    <property type="entry name" value="HIGH-AFFINITY BRANCHED-CHAIN AMINO ACID TRANSPORT SYSTEM PERMEASE"/>
    <property type="match status" value="1"/>
</dbReference>
<keyword evidence="5 6" id="KW-0472">Membrane</keyword>
<feature type="transmembrane region" description="Helical" evidence="6">
    <location>
        <begin position="255"/>
        <end position="277"/>
    </location>
</feature>
<gene>
    <name evidence="7" type="ORF">FAK_06670</name>
</gene>
<accession>A0AAU9EHZ4</accession>
<keyword evidence="4 6" id="KW-1133">Transmembrane helix</keyword>
<feature type="transmembrane region" description="Helical" evidence="6">
    <location>
        <begin position="218"/>
        <end position="235"/>
    </location>
</feature>
<evidence type="ECO:0000256" key="3">
    <source>
        <dbReference type="ARBA" id="ARBA00022692"/>
    </source>
</evidence>
<protein>
    <submittedName>
        <fullName evidence="7">Branched-chain amino acid ABC transporter permease</fullName>
    </submittedName>
</protein>
<proteinExistence type="predicted"/>
<reference evidence="8" key="1">
    <citation type="journal article" date="2023" name="Arch. Microbiol.">
        <title>Desulfoferula mesophilus gen. nov. sp. nov., a mesophilic sulfate-reducing bacterium isolated from a brackish lake sediment.</title>
        <authorList>
            <person name="Watanabe T."/>
            <person name="Yabe T."/>
            <person name="Tsuji J.M."/>
            <person name="Fukui M."/>
        </authorList>
    </citation>
    <scope>NUCLEOTIDE SEQUENCE [LARGE SCALE GENOMIC DNA]</scope>
    <source>
        <strain evidence="8">12FAK</strain>
    </source>
</reference>
<evidence type="ECO:0000256" key="6">
    <source>
        <dbReference type="SAM" id="Phobius"/>
    </source>
</evidence>
<dbReference type="InterPro" id="IPR043428">
    <property type="entry name" value="LivM-like"/>
</dbReference>
<comment type="subcellular location">
    <subcellularLocation>
        <location evidence="1">Cell membrane</location>
        <topology evidence="1">Multi-pass membrane protein</topology>
    </subcellularLocation>
</comment>
<keyword evidence="8" id="KW-1185">Reference proteome</keyword>
<evidence type="ECO:0000256" key="4">
    <source>
        <dbReference type="ARBA" id="ARBA00022989"/>
    </source>
</evidence>
<name>A0AAU9EHZ4_9BACT</name>
<dbReference type="Proteomes" id="UP001366166">
    <property type="component" value="Chromosome"/>
</dbReference>
<feature type="transmembrane region" description="Helical" evidence="6">
    <location>
        <begin position="289"/>
        <end position="311"/>
    </location>
</feature>
<feature type="transmembrane region" description="Helical" evidence="6">
    <location>
        <begin position="35"/>
        <end position="53"/>
    </location>
</feature>
<dbReference type="PANTHER" id="PTHR30482:SF17">
    <property type="entry name" value="ABC TRANSPORTER ATP-BINDING PROTEIN"/>
    <property type="match status" value="1"/>
</dbReference>
<evidence type="ECO:0000313" key="8">
    <source>
        <dbReference type="Proteomes" id="UP001366166"/>
    </source>
</evidence>
<evidence type="ECO:0000256" key="2">
    <source>
        <dbReference type="ARBA" id="ARBA00022475"/>
    </source>
</evidence>
<feature type="transmembrane region" description="Helical" evidence="6">
    <location>
        <begin position="60"/>
        <end position="79"/>
    </location>
</feature>